<keyword evidence="3" id="KW-0238">DNA-binding</keyword>
<evidence type="ECO:0000256" key="1">
    <source>
        <dbReference type="ARBA" id="ARBA00022553"/>
    </source>
</evidence>
<dbReference type="Pfam" id="PF00072">
    <property type="entry name" value="Response_reg"/>
    <property type="match status" value="1"/>
</dbReference>
<keyword evidence="2" id="KW-0805">Transcription regulation</keyword>
<evidence type="ECO:0000256" key="2">
    <source>
        <dbReference type="ARBA" id="ARBA00023015"/>
    </source>
</evidence>
<evidence type="ECO:0000256" key="5">
    <source>
        <dbReference type="PROSITE-ProRule" id="PRU00169"/>
    </source>
</evidence>
<dbReference type="EMBL" id="JBBEGN010000007">
    <property type="protein sequence ID" value="MEJ2869191.1"/>
    <property type="molecule type" value="Genomic_DNA"/>
</dbReference>
<comment type="caution">
    <text evidence="8">The sequence shown here is derived from an EMBL/GenBank/DDBJ whole genome shotgun (WGS) entry which is preliminary data.</text>
</comment>
<dbReference type="InterPro" id="IPR016032">
    <property type="entry name" value="Sig_transdc_resp-reg_C-effctor"/>
</dbReference>
<dbReference type="PROSITE" id="PS50110">
    <property type="entry name" value="RESPONSE_REGULATORY"/>
    <property type="match status" value="1"/>
</dbReference>
<feature type="domain" description="Response regulatory" evidence="7">
    <location>
        <begin position="3"/>
        <end position="126"/>
    </location>
</feature>
<feature type="domain" description="HTH luxR-type" evidence="6">
    <location>
        <begin position="151"/>
        <end position="216"/>
    </location>
</feature>
<keyword evidence="9" id="KW-1185">Reference proteome</keyword>
<gene>
    <name evidence="8" type="ORF">WCD74_15560</name>
</gene>
<proteinExistence type="predicted"/>
<dbReference type="PANTHER" id="PTHR43214">
    <property type="entry name" value="TWO-COMPONENT RESPONSE REGULATOR"/>
    <property type="match status" value="1"/>
</dbReference>
<evidence type="ECO:0000256" key="4">
    <source>
        <dbReference type="ARBA" id="ARBA00023163"/>
    </source>
</evidence>
<dbReference type="InterPro" id="IPR001789">
    <property type="entry name" value="Sig_transdc_resp-reg_receiver"/>
</dbReference>
<keyword evidence="1 5" id="KW-0597">Phosphoprotein</keyword>
<dbReference type="PRINTS" id="PR00038">
    <property type="entry name" value="HTHLUXR"/>
</dbReference>
<dbReference type="CDD" id="cd17535">
    <property type="entry name" value="REC_NarL-like"/>
    <property type="match status" value="1"/>
</dbReference>
<organism evidence="8 9">
    <name type="scientific">Actinomycetospora aurantiaca</name>
    <dbReference type="NCBI Taxonomy" id="3129233"/>
    <lineage>
        <taxon>Bacteria</taxon>
        <taxon>Bacillati</taxon>
        <taxon>Actinomycetota</taxon>
        <taxon>Actinomycetes</taxon>
        <taxon>Pseudonocardiales</taxon>
        <taxon>Pseudonocardiaceae</taxon>
        <taxon>Actinomycetospora</taxon>
    </lineage>
</organism>
<evidence type="ECO:0000259" key="6">
    <source>
        <dbReference type="PROSITE" id="PS50043"/>
    </source>
</evidence>
<evidence type="ECO:0000313" key="8">
    <source>
        <dbReference type="EMBL" id="MEJ2869191.1"/>
    </source>
</evidence>
<protein>
    <submittedName>
        <fullName evidence="8">Response regulator transcription factor</fullName>
    </submittedName>
</protein>
<dbReference type="CDD" id="cd06170">
    <property type="entry name" value="LuxR_C_like"/>
    <property type="match status" value="1"/>
</dbReference>
<name>A0ABU8MPE5_9PSEU</name>
<dbReference type="InterPro" id="IPR039420">
    <property type="entry name" value="WalR-like"/>
</dbReference>
<dbReference type="SUPFAM" id="SSF46894">
    <property type="entry name" value="C-terminal effector domain of the bipartite response regulators"/>
    <property type="match status" value="1"/>
</dbReference>
<sequence length="234" mass="23851">MTRVLLVDDHPVYLEGLAALLGAAGAATGIEVVGTATDGADAVRAAAELAPDVVVMDVRMPGLDGIAATRRVVDAAADAGRDVGVVVLTMSEEDETVFAAMRAGARGYLLKGATRAEITNAIATVAAGGAVFGPAIARRVADFLAPARSGTEGLFPELTGREREVLDLVAAGRANPQIAAALHLSPKTVRNVVSSIFTKLHVADRAEAIVRAREAGLGRGTGRASGPRDGIVGR</sequence>
<reference evidence="8 9" key="1">
    <citation type="submission" date="2024-03" db="EMBL/GenBank/DDBJ databases">
        <title>Actinomycetospora sp. OC33-EN08, a novel actinomycete isolated from wild orchid (Aerides multiflora).</title>
        <authorList>
            <person name="Suriyachadkun C."/>
        </authorList>
    </citation>
    <scope>NUCLEOTIDE SEQUENCE [LARGE SCALE GENOMIC DNA]</scope>
    <source>
        <strain evidence="8 9">OC33-EN08</strain>
    </source>
</reference>
<evidence type="ECO:0000256" key="3">
    <source>
        <dbReference type="ARBA" id="ARBA00023125"/>
    </source>
</evidence>
<dbReference type="Pfam" id="PF00196">
    <property type="entry name" value="GerE"/>
    <property type="match status" value="1"/>
</dbReference>
<keyword evidence="4" id="KW-0804">Transcription</keyword>
<dbReference type="SUPFAM" id="SSF52172">
    <property type="entry name" value="CheY-like"/>
    <property type="match status" value="1"/>
</dbReference>
<dbReference type="InterPro" id="IPR011006">
    <property type="entry name" value="CheY-like_superfamily"/>
</dbReference>
<dbReference type="Proteomes" id="UP001385809">
    <property type="component" value="Unassembled WGS sequence"/>
</dbReference>
<dbReference type="InterPro" id="IPR058245">
    <property type="entry name" value="NreC/VraR/RcsB-like_REC"/>
</dbReference>
<evidence type="ECO:0000259" key="7">
    <source>
        <dbReference type="PROSITE" id="PS50110"/>
    </source>
</evidence>
<dbReference type="Gene3D" id="3.40.50.2300">
    <property type="match status" value="1"/>
</dbReference>
<dbReference type="InterPro" id="IPR000792">
    <property type="entry name" value="Tscrpt_reg_LuxR_C"/>
</dbReference>
<feature type="modified residue" description="4-aspartylphosphate" evidence="5">
    <location>
        <position position="57"/>
    </location>
</feature>
<dbReference type="PROSITE" id="PS50043">
    <property type="entry name" value="HTH_LUXR_2"/>
    <property type="match status" value="1"/>
</dbReference>
<evidence type="ECO:0000313" key="9">
    <source>
        <dbReference type="Proteomes" id="UP001385809"/>
    </source>
</evidence>
<dbReference type="PANTHER" id="PTHR43214:SF24">
    <property type="entry name" value="TRANSCRIPTIONAL REGULATORY PROTEIN NARL-RELATED"/>
    <property type="match status" value="1"/>
</dbReference>
<accession>A0ABU8MPE5</accession>
<dbReference type="SMART" id="SM00421">
    <property type="entry name" value="HTH_LUXR"/>
    <property type="match status" value="1"/>
</dbReference>
<dbReference type="RefSeq" id="WP_337695772.1">
    <property type="nucleotide sequence ID" value="NZ_JBBEGN010000007.1"/>
</dbReference>
<dbReference type="PROSITE" id="PS00622">
    <property type="entry name" value="HTH_LUXR_1"/>
    <property type="match status" value="1"/>
</dbReference>
<dbReference type="SMART" id="SM00448">
    <property type="entry name" value="REC"/>
    <property type="match status" value="1"/>
</dbReference>